<keyword evidence="3" id="KW-1185">Reference proteome</keyword>
<feature type="region of interest" description="Disordered" evidence="1">
    <location>
        <begin position="1"/>
        <end position="35"/>
    </location>
</feature>
<evidence type="ECO:0000313" key="2">
    <source>
        <dbReference type="EMBL" id="KAK6520053.1"/>
    </source>
</evidence>
<accession>A0AAN8S0U6</accession>
<organism evidence="2 3">
    <name type="scientific">Arthrobotrys conoides</name>
    <dbReference type="NCBI Taxonomy" id="74498"/>
    <lineage>
        <taxon>Eukaryota</taxon>
        <taxon>Fungi</taxon>
        <taxon>Dikarya</taxon>
        <taxon>Ascomycota</taxon>
        <taxon>Pezizomycotina</taxon>
        <taxon>Orbiliomycetes</taxon>
        <taxon>Orbiliales</taxon>
        <taxon>Orbiliaceae</taxon>
        <taxon>Arthrobotrys</taxon>
    </lineage>
</organism>
<dbReference type="Proteomes" id="UP001307849">
    <property type="component" value="Unassembled WGS sequence"/>
</dbReference>
<dbReference type="AlphaFoldDB" id="A0AAN8S0U6"/>
<feature type="compositionally biased region" description="Polar residues" evidence="1">
    <location>
        <begin position="1"/>
        <end position="12"/>
    </location>
</feature>
<gene>
    <name evidence="2" type="ORF">TWF506_000343</name>
</gene>
<evidence type="ECO:0008006" key="4">
    <source>
        <dbReference type="Google" id="ProtNLM"/>
    </source>
</evidence>
<dbReference type="EMBL" id="JAVHJM010000001">
    <property type="protein sequence ID" value="KAK6520053.1"/>
    <property type="molecule type" value="Genomic_DNA"/>
</dbReference>
<name>A0AAN8S0U6_9PEZI</name>
<dbReference type="SUPFAM" id="SSF81383">
    <property type="entry name" value="F-box domain"/>
    <property type="match status" value="1"/>
</dbReference>
<comment type="caution">
    <text evidence="2">The sequence shown here is derived from an EMBL/GenBank/DDBJ whole genome shotgun (WGS) entry which is preliminary data.</text>
</comment>
<reference evidence="2 3" key="1">
    <citation type="submission" date="2019-10" db="EMBL/GenBank/DDBJ databases">
        <authorList>
            <person name="Palmer J.M."/>
        </authorList>
    </citation>
    <scope>NUCLEOTIDE SEQUENCE [LARGE SCALE GENOMIC DNA]</scope>
    <source>
        <strain evidence="2 3">TWF506</strain>
    </source>
</reference>
<protein>
    <recommendedName>
        <fullName evidence="4">F-box domain-containing protein</fullName>
    </recommendedName>
</protein>
<evidence type="ECO:0000256" key="1">
    <source>
        <dbReference type="SAM" id="MobiDB-lite"/>
    </source>
</evidence>
<sequence length="404" mass="46202">MSSKTQKSSYFLRSSEESPKPQSKPEPGAPEYINRPEYIGPPKPSLDCMPLEILLEIAFYLPDARTSVQLSCVSSSLYWKLAGSQYFWYRFGNQVLKKFQKFSQTYDYHGYIIKAISGDIKSTCQICLTPKRGVVRKRIGKVVCMECFDDNVVRVDVVQQIPNMDFANLQEFEAMFYLNGEPDSKVNRFPWFRRPCYWLPAVKKEATRAYSLPWGEIMAKNQALNDIRPPASPKQIREYRTKVREKVFNTVVEKFRQELGKHFTGILDPDAFREMLIVEQSKTEFIVSVPTEGQIDRADDAWVGATALPIYVSYVGTQTSESQPAHVRTYSTGSLWGLISTRLLNRLTSAGKYRGGCRWCPNHAYQAANGNGYYFGATDLLSHVAHYHPEKLLDLNHSWDITTS</sequence>
<proteinExistence type="predicted"/>
<dbReference type="InterPro" id="IPR036047">
    <property type="entry name" value="F-box-like_dom_sf"/>
</dbReference>
<evidence type="ECO:0000313" key="3">
    <source>
        <dbReference type="Proteomes" id="UP001307849"/>
    </source>
</evidence>